<sequence length="959" mass="107278">MGLFLAGAQVQGMGFETTGICPEFSSTITTAGAPTSFQQPLPAPATAPDTVPPVTPLLPPEVLQVTGDSIIAPDSLSPAPKFSGSTAQYLMSPDSLTAPVDYAANDSMWVDFDTEEIHLYGNASVNYQTISLNANHIVLNYGTNIVDAGPLPDSLGRPAGFPEFSDGGQSFDAKSMRYNFKTRKGIVYGTTTTQDDIYVRGDKSKFVSGAITVNDTTKADVIYTEGAIFTTCSAEHPHFGIRTRKAKIVPNRLAVIGPSNLEIMGVPTPLWLPFGFFPLKSGRSTGLLFPSDYQYSEDLGGYGLQGVGWFFPLGEHVNLELTADYYLKGTFSLQTNVRYVRRYKYSGSFNMSYKNLRRESNLEVTREKGITLNWSHRQDQRAHPTFTFGGNINFQTNLVDQRFQNDYQTASQNTIRSSMNINKTFPKLKSTLTAGLNHSQNNQSRIITVNFPDAAFTTQTIYPLRNLPGKTTAWYKKLSLRYKSALRSEFEAPDSSFFQQPTLENGEYGFRHEASSGLSFNVLKYFNISPNVGVSEVYYGKTREYFLDGDITLDTIVDPLTGEVLIDTTSLGSITSELSPGLASYRTFTAGVTLGTQVFGKVKFKGKGLFGLQGLRHVMKPSITFGYAPDYTTGSDYISDTPYFIEEGSIDRLSNDPENLLSPFADQIFGQPTESEQRLGINYSISNLFQAKVWNKKDSISENVDLLQNISVSGSYDFTKETLKWSEISVGGSTRFFKGVTSLNVRGTFDPYITQYNEETGQFSRANTFNASEGRFPVSLTRLTSTVSTNITVAKIRELFQGAEEEFVTDVQEERRKRREEEKTLFEETDLLSLFEKFSIRHTFNFNFEREFDEEVPDVDDRGKVRFNQVANSIELRGALQLTNNWSVNIGQIGYSFTDKSITYPYLSFVRDLHCWEMRFSWAPQRNTYQFSIAVKPGTLDFINIPSNQNRYDGGRLQL</sequence>
<dbReference type="GO" id="GO:0009279">
    <property type="term" value="C:cell outer membrane"/>
    <property type="evidence" value="ECO:0007669"/>
    <property type="project" value="TreeGrafter"/>
</dbReference>
<dbReference type="AlphaFoldDB" id="A0A5C7FMG7"/>
<evidence type="ECO:0000313" key="2">
    <source>
        <dbReference type="EMBL" id="TXF91278.1"/>
    </source>
</evidence>
<dbReference type="InterPro" id="IPR050218">
    <property type="entry name" value="LptD"/>
</dbReference>
<feature type="domain" description="LPS-assembly protein LptD central" evidence="1">
    <location>
        <begin position="255"/>
        <end position="752"/>
    </location>
</feature>
<keyword evidence="3" id="KW-1185">Reference proteome</keyword>
<gene>
    <name evidence="2" type="ORF">FUA23_03380</name>
</gene>
<proteinExistence type="predicted"/>
<evidence type="ECO:0000313" key="3">
    <source>
        <dbReference type="Proteomes" id="UP000321907"/>
    </source>
</evidence>
<dbReference type="RefSeq" id="WP_147929297.1">
    <property type="nucleotide sequence ID" value="NZ_VOXD01000003.1"/>
</dbReference>
<dbReference type="PANTHER" id="PTHR30189">
    <property type="entry name" value="LPS-ASSEMBLY PROTEIN"/>
    <property type="match status" value="1"/>
</dbReference>
<dbReference type="OrthoDB" id="9802320at2"/>
<dbReference type="EMBL" id="VOXD01000003">
    <property type="protein sequence ID" value="TXF91278.1"/>
    <property type="molecule type" value="Genomic_DNA"/>
</dbReference>
<protein>
    <submittedName>
        <fullName evidence="2">LPS-assembly protein LptD</fullName>
    </submittedName>
</protein>
<organism evidence="2 3">
    <name type="scientific">Neolewinella aurantiaca</name>
    <dbReference type="NCBI Taxonomy" id="2602767"/>
    <lineage>
        <taxon>Bacteria</taxon>
        <taxon>Pseudomonadati</taxon>
        <taxon>Bacteroidota</taxon>
        <taxon>Saprospiria</taxon>
        <taxon>Saprospirales</taxon>
        <taxon>Lewinellaceae</taxon>
        <taxon>Neolewinella</taxon>
    </lineage>
</organism>
<reference evidence="2 3" key="1">
    <citation type="submission" date="2019-08" db="EMBL/GenBank/DDBJ databases">
        <title>Lewinella sp. strain SSH13 Genome sequencing and assembly.</title>
        <authorList>
            <person name="Kim I."/>
        </authorList>
    </citation>
    <scope>NUCLEOTIDE SEQUENCE [LARGE SCALE GENOMIC DNA]</scope>
    <source>
        <strain evidence="2 3">SSH13</strain>
    </source>
</reference>
<dbReference type="Pfam" id="PF19838">
    <property type="entry name" value="LptD_2"/>
    <property type="match status" value="1"/>
</dbReference>
<dbReference type="GO" id="GO:1990351">
    <property type="term" value="C:transporter complex"/>
    <property type="evidence" value="ECO:0007669"/>
    <property type="project" value="TreeGrafter"/>
</dbReference>
<dbReference type="InterPro" id="IPR045659">
    <property type="entry name" value="LptD_2"/>
</dbReference>
<dbReference type="PANTHER" id="PTHR30189:SF1">
    <property type="entry name" value="LPS-ASSEMBLY PROTEIN LPTD"/>
    <property type="match status" value="1"/>
</dbReference>
<name>A0A5C7FMG7_9BACT</name>
<evidence type="ECO:0000259" key="1">
    <source>
        <dbReference type="Pfam" id="PF19838"/>
    </source>
</evidence>
<accession>A0A5C7FMG7</accession>
<dbReference type="Proteomes" id="UP000321907">
    <property type="component" value="Unassembled WGS sequence"/>
</dbReference>
<comment type="caution">
    <text evidence="2">The sequence shown here is derived from an EMBL/GenBank/DDBJ whole genome shotgun (WGS) entry which is preliminary data.</text>
</comment>